<name>A0A1S3A379_ERIEU</name>
<dbReference type="OrthoDB" id="9834780at2759"/>
<dbReference type="InParanoid" id="A0A1S3A379"/>
<comment type="subunit">
    <text evidence="2">Interacts with hair keratins.</text>
</comment>
<dbReference type="FunCoup" id="A0A1S3A379">
    <property type="interactions" value="1"/>
</dbReference>
<keyword evidence="1 2" id="KW-0416">Keratin</keyword>
<dbReference type="GO" id="GO:0005829">
    <property type="term" value="C:cytosol"/>
    <property type="evidence" value="ECO:0007669"/>
    <property type="project" value="UniProtKB-ARBA"/>
</dbReference>
<dbReference type="eggNOG" id="ENOG502TD2Y">
    <property type="taxonomic scope" value="Eukaryota"/>
</dbReference>
<reference evidence="4" key="1">
    <citation type="submission" date="2025-08" db="UniProtKB">
        <authorList>
            <consortium name="RefSeq"/>
        </authorList>
    </citation>
    <scope>IDENTIFICATION</scope>
</reference>
<dbReference type="STRING" id="9365.ENSEEUP00000003755"/>
<keyword evidence="3" id="KW-1185">Reference proteome</keyword>
<dbReference type="InterPro" id="IPR007951">
    <property type="entry name" value="KRTAP_PMG"/>
</dbReference>
<organism evidence="3 4">
    <name type="scientific">Erinaceus europaeus</name>
    <name type="common">Western European hedgehog</name>
    <dbReference type="NCBI Taxonomy" id="9365"/>
    <lineage>
        <taxon>Eukaryota</taxon>
        <taxon>Metazoa</taxon>
        <taxon>Chordata</taxon>
        <taxon>Craniata</taxon>
        <taxon>Vertebrata</taxon>
        <taxon>Euteleostomi</taxon>
        <taxon>Mammalia</taxon>
        <taxon>Eutheria</taxon>
        <taxon>Laurasiatheria</taxon>
        <taxon>Eulipotyphla</taxon>
        <taxon>Erinaceidae</taxon>
        <taxon>Erinaceinae</taxon>
        <taxon>Erinaceus</taxon>
    </lineage>
</organism>
<evidence type="ECO:0000313" key="3">
    <source>
        <dbReference type="Proteomes" id="UP001652624"/>
    </source>
</evidence>
<comment type="similarity">
    <text evidence="2">Belongs to the PMG family.</text>
</comment>
<dbReference type="GO" id="GO:0045095">
    <property type="term" value="C:keratin filament"/>
    <property type="evidence" value="ECO:0007669"/>
    <property type="project" value="UniProtKB-UniRule"/>
</dbReference>
<gene>
    <name evidence="4" type="primary">LOC103118357</name>
</gene>
<dbReference type="RefSeq" id="XP_007528634.1">
    <property type="nucleotide sequence ID" value="XM_007528572.2"/>
</dbReference>
<accession>A0A1S3A379</accession>
<comment type="function">
    <text evidence="2">In the hair cortex, hair keratin intermediate filaments are embedded in an interfilamentous matrix, consisting of hair keratin-associated proteins (KRTAP), which are essential for the formation of a rigid and resistant hair shaft through their extensive disulfide bond cross-linking with abundant cysteine residues of hair keratins. The matrix proteins include the high-sulfur and high-glycine-tyrosine keratins.</text>
</comment>
<protein>
    <recommendedName>
        <fullName evidence="2">Keratin-associated protein</fullName>
    </recommendedName>
</protein>
<dbReference type="Pfam" id="PF05287">
    <property type="entry name" value="PMG"/>
    <property type="match status" value="1"/>
</dbReference>
<evidence type="ECO:0000313" key="4">
    <source>
        <dbReference type="RefSeq" id="XP_007528634.1"/>
    </source>
</evidence>
<dbReference type="AlphaFoldDB" id="A0A1S3A379"/>
<evidence type="ECO:0000256" key="2">
    <source>
        <dbReference type="RuleBase" id="RU369044"/>
    </source>
</evidence>
<dbReference type="Proteomes" id="UP001652624">
    <property type="component" value="Chromosome 9"/>
</dbReference>
<evidence type="ECO:0000256" key="1">
    <source>
        <dbReference type="ARBA" id="ARBA00022744"/>
    </source>
</evidence>
<dbReference type="GeneID" id="103118357"/>
<proteinExistence type="inferred from homology"/>
<sequence>MSYNYSSGNFSSRTFGGYLGCPASTSETVFPNNVVYSSGAYQLGSPLYADFQETFNEPAECQNSCTVTRPFPRSCYRQKNFFLSNPCQTNYTGSLGYGNVGFGSFGYGNTGFQSQGCGSTFYRPAYFSSKHWQSSCYQPAFGNRFYGSTY</sequence>